<dbReference type="Gene3D" id="3.10.450.50">
    <property type="match status" value="1"/>
</dbReference>
<dbReference type="STRING" id="2094558.A0A314XVW7"/>
<gene>
    <name evidence="1" type="ORF">Pyn_21705</name>
</gene>
<dbReference type="AlphaFoldDB" id="A0A314XVW7"/>
<sequence length="165" mass="18986">MGIDHDEISTETTTLGELLVAENIGSRHRKVVKALYKALAHKDTSTTSKLVAPDLEWWFHGPPHCQHMMRTLTGESRHVEFKFRPRSITPVGDRVVAEGWEGSKAYWAHVWSVKEGMITQLREYFNTWVTVIVGNSEVEDEMMKQWQSDPRERSQRSLPDIVLAI</sequence>
<organism evidence="1 2">
    <name type="scientific">Prunus yedoensis var. nudiflora</name>
    <dbReference type="NCBI Taxonomy" id="2094558"/>
    <lineage>
        <taxon>Eukaryota</taxon>
        <taxon>Viridiplantae</taxon>
        <taxon>Streptophyta</taxon>
        <taxon>Embryophyta</taxon>
        <taxon>Tracheophyta</taxon>
        <taxon>Spermatophyta</taxon>
        <taxon>Magnoliopsida</taxon>
        <taxon>eudicotyledons</taxon>
        <taxon>Gunneridae</taxon>
        <taxon>Pentapetalae</taxon>
        <taxon>rosids</taxon>
        <taxon>fabids</taxon>
        <taxon>Rosales</taxon>
        <taxon>Rosaceae</taxon>
        <taxon>Amygdaloideae</taxon>
        <taxon>Amygdaleae</taxon>
        <taxon>Prunus</taxon>
    </lineage>
</organism>
<dbReference type="PANTHER" id="PTHR33703">
    <property type="entry name" value="OS07G0691300 PROTEIN"/>
    <property type="match status" value="1"/>
</dbReference>
<keyword evidence="2" id="KW-1185">Reference proteome</keyword>
<dbReference type="OrthoDB" id="1922476at2759"/>
<dbReference type="PANTHER" id="PTHR33703:SF16">
    <property type="entry name" value="OS05G0342100 PROTEIN"/>
    <property type="match status" value="1"/>
</dbReference>
<name>A0A314XVW7_PRUYE</name>
<protein>
    <submittedName>
        <fullName evidence="1">Wound-induced protein 1</fullName>
    </submittedName>
</protein>
<reference evidence="1 2" key="1">
    <citation type="submission" date="2018-02" db="EMBL/GenBank/DDBJ databases">
        <title>Draft genome of wild Prunus yedoensis var. nudiflora.</title>
        <authorList>
            <person name="Baek S."/>
            <person name="Kim J.-H."/>
            <person name="Choi K."/>
            <person name="Kim G.-B."/>
            <person name="Cho A."/>
            <person name="Jang H."/>
            <person name="Shin C.-H."/>
            <person name="Yu H.-J."/>
            <person name="Mun J.-H."/>
        </authorList>
    </citation>
    <scope>NUCLEOTIDE SEQUENCE [LARGE SCALE GENOMIC DNA]</scope>
    <source>
        <strain evidence="2">cv. Jeju island</strain>
        <tissue evidence="1">Leaf</tissue>
    </source>
</reference>
<dbReference type="EMBL" id="PJQY01001891">
    <property type="protein sequence ID" value="PQP98531.1"/>
    <property type="molecule type" value="Genomic_DNA"/>
</dbReference>
<dbReference type="Proteomes" id="UP000250321">
    <property type="component" value="Unassembled WGS sequence"/>
</dbReference>
<dbReference type="InterPro" id="IPR009798">
    <property type="entry name" value="Wun1-like"/>
</dbReference>
<evidence type="ECO:0000313" key="2">
    <source>
        <dbReference type="Proteomes" id="UP000250321"/>
    </source>
</evidence>
<proteinExistence type="predicted"/>
<evidence type="ECO:0000313" key="1">
    <source>
        <dbReference type="EMBL" id="PQP98531.1"/>
    </source>
</evidence>
<dbReference type="SUPFAM" id="SSF54427">
    <property type="entry name" value="NTF2-like"/>
    <property type="match status" value="1"/>
</dbReference>
<accession>A0A314XVW7</accession>
<dbReference type="InterPro" id="IPR032710">
    <property type="entry name" value="NTF2-like_dom_sf"/>
</dbReference>
<comment type="caution">
    <text evidence="1">The sequence shown here is derived from an EMBL/GenBank/DDBJ whole genome shotgun (WGS) entry which is preliminary data.</text>
</comment>
<dbReference type="Pfam" id="PF07107">
    <property type="entry name" value="WI12"/>
    <property type="match status" value="1"/>
</dbReference>